<proteinExistence type="inferred from homology"/>
<dbReference type="GO" id="GO:0070507">
    <property type="term" value="P:regulation of microtubule cytoskeleton organization"/>
    <property type="evidence" value="ECO:0000318"/>
    <property type="project" value="GO_Central"/>
</dbReference>
<dbReference type="RefSeq" id="XP_002128169.1">
    <property type="nucleotide sequence ID" value="XM_002128133.5"/>
</dbReference>
<keyword evidence="15" id="KW-1185">Reference proteome</keyword>
<dbReference type="FunCoup" id="F7BNX7">
    <property type="interactions" value="19"/>
</dbReference>
<dbReference type="InterPro" id="IPR040468">
    <property type="entry name" value="TRAF3IP1_N"/>
</dbReference>
<dbReference type="Gene3D" id="1.10.418.50">
    <property type="entry name" value="Microtubule-binding protein MIP-T3"/>
    <property type="match status" value="1"/>
</dbReference>
<dbReference type="GO" id="GO:0036064">
    <property type="term" value="C:ciliary basal body"/>
    <property type="evidence" value="ECO:0000318"/>
    <property type="project" value="GO_Central"/>
</dbReference>
<dbReference type="GO" id="GO:0060271">
    <property type="term" value="P:cilium assembly"/>
    <property type="evidence" value="ECO:0000318"/>
    <property type="project" value="GO_Central"/>
</dbReference>
<name>F7BNX7_CIOIN</name>
<dbReference type="GO" id="GO:0005930">
    <property type="term" value="C:axoneme"/>
    <property type="evidence" value="ECO:0000318"/>
    <property type="project" value="GO_Central"/>
</dbReference>
<feature type="domain" description="TRAF3-interacting protein 1 N-terminal" evidence="12">
    <location>
        <begin position="6"/>
        <end position="115"/>
    </location>
</feature>
<dbReference type="AlphaFoldDB" id="F7BNX7"/>
<dbReference type="InterPro" id="IPR042576">
    <property type="entry name" value="TRAF3IP1_N_sf"/>
</dbReference>
<keyword evidence="4" id="KW-0970">Cilium biogenesis/degradation</keyword>
<keyword evidence="7" id="KW-0966">Cell projection</keyword>
<feature type="domain" description="TRAF3-interacting protein 1 C-terminal" evidence="13">
    <location>
        <begin position="388"/>
        <end position="546"/>
    </location>
</feature>
<comment type="subcellular location">
    <subcellularLocation>
        <location evidence="2">Cytoplasm</location>
        <location evidence="2">Cytoskeleton</location>
        <location evidence="2">Cilium axoneme</location>
    </subcellularLocation>
    <subcellularLocation>
        <location evidence="1">Cytoplasm</location>
        <location evidence="1">Cytoskeleton</location>
        <location evidence="1">Cilium basal body</location>
    </subcellularLocation>
</comment>
<evidence type="ECO:0000256" key="1">
    <source>
        <dbReference type="ARBA" id="ARBA00004120"/>
    </source>
</evidence>
<dbReference type="PANTHER" id="PTHR31363:SF0">
    <property type="entry name" value="TRAF3-INTERACTING PROTEIN 1"/>
    <property type="match status" value="1"/>
</dbReference>
<evidence type="ECO:0000259" key="12">
    <source>
        <dbReference type="Pfam" id="PF10243"/>
    </source>
</evidence>
<feature type="compositionally biased region" description="Low complexity" evidence="11">
    <location>
        <begin position="266"/>
        <end position="275"/>
    </location>
</feature>
<dbReference type="GO" id="GO:0048731">
    <property type="term" value="P:system development"/>
    <property type="evidence" value="ECO:0007669"/>
    <property type="project" value="UniProtKB-ARBA"/>
</dbReference>
<evidence type="ECO:0000256" key="3">
    <source>
        <dbReference type="ARBA" id="ARBA00022490"/>
    </source>
</evidence>
<dbReference type="GO" id="GO:0008017">
    <property type="term" value="F:microtubule binding"/>
    <property type="evidence" value="ECO:0007669"/>
    <property type="project" value="InterPro"/>
</dbReference>
<feature type="compositionally biased region" description="Basic and acidic residues" evidence="11">
    <location>
        <begin position="138"/>
        <end position="163"/>
    </location>
</feature>
<feature type="coiled-coil region" evidence="10">
    <location>
        <begin position="465"/>
        <end position="531"/>
    </location>
</feature>
<evidence type="ECO:0000256" key="11">
    <source>
        <dbReference type="SAM" id="MobiDB-lite"/>
    </source>
</evidence>
<evidence type="ECO:0000313" key="15">
    <source>
        <dbReference type="Proteomes" id="UP000008144"/>
    </source>
</evidence>
<dbReference type="KEGG" id="cin:100184905"/>
<evidence type="ECO:0000256" key="5">
    <source>
        <dbReference type="ARBA" id="ARBA00023054"/>
    </source>
</evidence>
<dbReference type="InterPro" id="IPR041476">
    <property type="entry name" value="TRAF3IP1_C"/>
</dbReference>
<feature type="compositionally biased region" description="Basic and acidic residues" evidence="11">
    <location>
        <begin position="170"/>
        <end position="206"/>
    </location>
</feature>
<feature type="region of interest" description="Disordered" evidence="11">
    <location>
        <begin position="123"/>
        <end position="363"/>
    </location>
</feature>
<gene>
    <name evidence="14" type="primary">LOC100184905</name>
</gene>
<feature type="region of interest" description="Disordered" evidence="11">
    <location>
        <begin position="408"/>
        <end position="434"/>
    </location>
</feature>
<evidence type="ECO:0000256" key="10">
    <source>
        <dbReference type="SAM" id="Coils"/>
    </source>
</evidence>
<evidence type="ECO:0000256" key="4">
    <source>
        <dbReference type="ARBA" id="ARBA00022794"/>
    </source>
</evidence>
<dbReference type="Pfam" id="PF17749">
    <property type="entry name" value="MIP-T3_C"/>
    <property type="match status" value="1"/>
</dbReference>
<sequence>MDPKIIKKTKDTMGTIIKKPPLTDKLLSKPPFRFLHDIITEVIRTSGFLKGLFTSEEMDSKNVTAKEDKLAFLQKVIDCVGLVSGDTLSVRPNKVIAGHEPEKTNELLQVMAKCIMKNKSSADAVQQMLTGKSSKSSKPKDKPPSGVKRGEVGEKPEREEGGRERKKKSSDHNRDRSHDKRRSSADKERRRERERSSDNRPEHHEEAEEEQDHGRKRRKSKKHQNEIEPPTPQIDSSNGREENEDQNGNEENVGLRENAEGAESNAPVVRAPRPASAKGQRRKPYSGGRSKPDVQQEENEEAPVAPRKLARPPSARPAAPRVRQRQNAADQEIDRIASGGQQRSAPIIVDRNLGATPSDDDDEQFVVEDADPMLQEEPTGLSNTAQMEEDEEHGGLVRKILETKKELEQSAAGRNKVEKHTEIQRTNVTTAQQRKERELVAKEIDQLRNSVQTLCQSATPLAKIIDYIQEDMDAMQNELVFWQKENTQHAVRLKDEEEITLRAVEPLKHELEELESSISTYRNQMAATKANIIRNQEKIHKMVSAVAARS</sequence>
<reference evidence="15" key="1">
    <citation type="journal article" date="2002" name="Science">
        <title>The draft genome of Ciona intestinalis: insights into chordate and vertebrate origins.</title>
        <authorList>
            <person name="Dehal P."/>
            <person name="Satou Y."/>
            <person name="Campbell R.K."/>
            <person name="Chapman J."/>
            <person name="Degnan B."/>
            <person name="De Tomaso A."/>
            <person name="Davidson B."/>
            <person name="Di Gregorio A."/>
            <person name="Gelpke M."/>
            <person name="Goodstein D.M."/>
            <person name="Harafuji N."/>
            <person name="Hastings K.E."/>
            <person name="Ho I."/>
            <person name="Hotta K."/>
            <person name="Huang W."/>
            <person name="Kawashima T."/>
            <person name="Lemaire P."/>
            <person name="Martinez D."/>
            <person name="Meinertzhagen I.A."/>
            <person name="Necula S."/>
            <person name="Nonaka M."/>
            <person name="Putnam N."/>
            <person name="Rash S."/>
            <person name="Saiga H."/>
            <person name="Satake M."/>
            <person name="Terry A."/>
            <person name="Yamada L."/>
            <person name="Wang H.G."/>
            <person name="Awazu S."/>
            <person name="Azumi K."/>
            <person name="Boore J."/>
            <person name="Branno M."/>
            <person name="Chin-Bow S."/>
            <person name="DeSantis R."/>
            <person name="Doyle S."/>
            <person name="Francino P."/>
            <person name="Keys D.N."/>
            <person name="Haga S."/>
            <person name="Hayashi H."/>
            <person name="Hino K."/>
            <person name="Imai K.S."/>
            <person name="Inaba K."/>
            <person name="Kano S."/>
            <person name="Kobayashi K."/>
            <person name="Kobayashi M."/>
            <person name="Lee B.I."/>
            <person name="Makabe K.W."/>
            <person name="Manohar C."/>
            <person name="Matassi G."/>
            <person name="Medina M."/>
            <person name="Mochizuki Y."/>
            <person name="Mount S."/>
            <person name="Morishita T."/>
            <person name="Miura S."/>
            <person name="Nakayama A."/>
            <person name="Nishizaka S."/>
            <person name="Nomoto H."/>
            <person name="Ohta F."/>
            <person name="Oishi K."/>
            <person name="Rigoutsos I."/>
            <person name="Sano M."/>
            <person name="Sasaki A."/>
            <person name="Sasakura Y."/>
            <person name="Shoguchi E."/>
            <person name="Shin-i T."/>
            <person name="Spagnuolo A."/>
            <person name="Stainier D."/>
            <person name="Suzuki M.M."/>
            <person name="Tassy O."/>
            <person name="Takatori N."/>
            <person name="Tokuoka M."/>
            <person name="Yagi K."/>
            <person name="Yoshizaki F."/>
            <person name="Wada S."/>
            <person name="Zhang C."/>
            <person name="Hyatt P.D."/>
            <person name="Larimer F."/>
            <person name="Detter C."/>
            <person name="Doggett N."/>
            <person name="Glavina T."/>
            <person name="Hawkins T."/>
            <person name="Richardson P."/>
            <person name="Lucas S."/>
            <person name="Kohara Y."/>
            <person name="Levine M."/>
            <person name="Satoh N."/>
            <person name="Rokhsar D.S."/>
        </authorList>
    </citation>
    <scope>NUCLEOTIDE SEQUENCE [LARGE SCALE GENOMIC DNA]</scope>
</reference>
<accession>F7BNX7</accession>
<accession>A0A1W2WB58</accession>
<comment type="similarity">
    <text evidence="8">Belongs to the TRAF3IP1 family.</text>
</comment>
<dbReference type="InParanoid" id="F7BNX7"/>
<dbReference type="FunFam" id="1.10.418.50:FF:000001">
    <property type="entry name" value="TRAF3-interacting protein 1 isoform X1"/>
    <property type="match status" value="1"/>
</dbReference>
<evidence type="ECO:0000256" key="6">
    <source>
        <dbReference type="ARBA" id="ARBA00023212"/>
    </source>
</evidence>
<organism evidence="14 15">
    <name type="scientific">Ciona intestinalis</name>
    <name type="common">Transparent sea squirt</name>
    <name type="synonym">Ascidia intestinalis</name>
    <dbReference type="NCBI Taxonomy" id="7719"/>
    <lineage>
        <taxon>Eukaryota</taxon>
        <taxon>Metazoa</taxon>
        <taxon>Chordata</taxon>
        <taxon>Tunicata</taxon>
        <taxon>Ascidiacea</taxon>
        <taxon>Phlebobranchia</taxon>
        <taxon>Cionidae</taxon>
        <taxon>Ciona</taxon>
    </lineage>
</organism>
<keyword evidence="6" id="KW-0206">Cytoskeleton</keyword>
<feature type="compositionally biased region" description="Low complexity" evidence="11">
    <location>
        <begin position="305"/>
        <end position="329"/>
    </location>
</feature>
<dbReference type="Pfam" id="PF10243">
    <property type="entry name" value="MIP-T3"/>
    <property type="match status" value="1"/>
</dbReference>
<dbReference type="STRING" id="7719.ENSCINP00000008934"/>
<dbReference type="GeneID" id="100184905"/>
<dbReference type="OMA" id="FRFLMDV"/>
<evidence type="ECO:0000256" key="8">
    <source>
        <dbReference type="ARBA" id="ARBA00043971"/>
    </source>
</evidence>
<reference evidence="14" key="2">
    <citation type="submission" date="2025-08" db="UniProtKB">
        <authorList>
            <consortium name="Ensembl"/>
        </authorList>
    </citation>
    <scope>IDENTIFICATION</scope>
</reference>
<evidence type="ECO:0000256" key="2">
    <source>
        <dbReference type="ARBA" id="ARBA00004430"/>
    </source>
</evidence>
<evidence type="ECO:0000313" key="14">
    <source>
        <dbReference type="Ensembl" id="ENSCINP00000008934.4"/>
    </source>
</evidence>
<dbReference type="GO" id="GO:0042073">
    <property type="term" value="P:intraciliary transport"/>
    <property type="evidence" value="ECO:0000318"/>
    <property type="project" value="GO_Central"/>
</dbReference>
<keyword evidence="3" id="KW-0963">Cytoplasm</keyword>
<dbReference type="Proteomes" id="UP000008144">
    <property type="component" value="Unassembled WGS sequence"/>
</dbReference>
<dbReference type="OrthoDB" id="10258914at2759"/>
<dbReference type="HOGENOM" id="CLU_023216_0_0_1"/>
<dbReference type="PANTHER" id="PTHR31363">
    <property type="entry name" value="TRAF3-INTERACTING PROTEIN 1"/>
    <property type="match status" value="1"/>
</dbReference>
<dbReference type="GO" id="GO:0048513">
    <property type="term" value="P:animal organ development"/>
    <property type="evidence" value="ECO:0007669"/>
    <property type="project" value="UniProtKB-ARBA"/>
</dbReference>
<dbReference type="InterPro" id="IPR018799">
    <property type="entry name" value="TRAF3IP1"/>
</dbReference>
<dbReference type="Ensembl" id="ENSCINT00000008934.4">
    <property type="protein sequence ID" value="ENSCINP00000008934.4"/>
    <property type="gene ID" value="ENSCING00000004318.4"/>
</dbReference>
<dbReference type="GeneTree" id="ENSGT00720000108822"/>
<protein>
    <recommendedName>
        <fullName evidence="9">TRAF3-interacting protein 1</fullName>
    </recommendedName>
</protein>
<dbReference type="GO" id="GO:0030992">
    <property type="term" value="C:intraciliary transport particle B"/>
    <property type="evidence" value="ECO:0000318"/>
    <property type="project" value="GO_Central"/>
</dbReference>
<evidence type="ECO:0000259" key="13">
    <source>
        <dbReference type="Pfam" id="PF17749"/>
    </source>
</evidence>
<reference evidence="14" key="3">
    <citation type="submission" date="2025-09" db="UniProtKB">
        <authorList>
            <consortium name="Ensembl"/>
        </authorList>
    </citation>
    <scope>IDENTIFICATION</scope>
</reference>
<evidence type="ECO:0000256" key="7">
    <source>
        <dbReference type="ARBA" id="ARBA00023273"/>
    </source>
</evidence>
<keyword evidence="5 10" id="KW-0175">Coiled coil</keyword>
<evidence type="ECO:0000256" key="9">
    <source>
        <dbReference type="ARBA" id="ARBA00070492"/>
    </source>
</evidence>